<gene>
    <name evidence="1" type="ORF">Nepgr_025964</name>
</gene>
<keyword evidence="2" id="KW-1185">Reference proteome</keyword>
<reference evidence="1" key="1">
    <citation type="submission" date="2023-05" db="EMBL/GenBank/DDBJ databases">
        <title>Nepenthes gracilis genome sequencing.</title>
        <authorList>
            <person name="Fukushima K."/>
        </authorList>
    </citation>
    <scope>NUCLEOTIDE SEQUENCE</scope>
    <source>
        <strain evidence="1">SING2019-196</strain>
    </source>
</reference>
<sequence>MQQSSRHSGRKREGEDVVEMVLTAAISAGALQRITIDGKNLCCYEQLTRLCFPPRANIDILKKKVEDTEIIHSIQVLPETKCLIGCVHKVARLQLCGIQIVARACEETLLRYTWQIMCGGPSWLRWMGFLGFRICNRNGGLSSSGLLAGVLQ</sequence>
<proteinExistence type="predicted"/>
<dbReference type="Proteomes" id="UP001279734">
    <property type="component" value="Unassembled WGS sequence"/>
</dbReference>
<protein>
    <submittedName>
        <fullName evidence="1">Uncharacterized protein</fullName>
    </submittedName>
</protein>
<comment type="caution">
    <text evidence="1">The sequence shown here is derived from an EMBL/GenBank/DDBJ whole genome shotgun (WGS) entry which is preliminary data.</text>
</comment>
<organism evidence="1 2">
    <name type="scientific">Nepenthes gracilis</name>
    <name type="common">Slender pitcher plant</name>
    <dbReference type="NCBI Taxonomy" id="150966"/>
    <lineage>
        <taxon>Eukaryota</taxon>
        <taxon>Viridiplantae</taxon>
        <taxon>Streptophyta</taxon>
        <taxon>Embryophyta</taxon>
        <taxon>Tracheophyta</taxon>
        <taxon>Spermatophyta</taxon>
        <taxon>Magnoliopsida</taxon>
        <taxon>eudicotyledons</taxon>
        <taxon>Gunneridae</taxon>
        <taxon>Pentapetalae</taxon>
        <taxon>Caryophyllales</taxon>
        <taxon>Nepenthaceae</taxon>
        <taxon>Nepenthes</taxon>
    </lineage>
</organism>
<evidence type="ECO:0000313" key="1">
    <source>
        <dbReference type="EMBL" id="GMH24121.1"/>
    </source>
</evidence>
<name>A0AAD3Y213_NEPGR</name>
<dbReference type="AlphaFoldDB" id="A0AAD3Y213"/>
<evidence type="ECO:0000313" key="2">
    <source>
        <dbReference type="Proteomes" id="UP001279734"/>
    </source>
</evidence>
<dbReference type="EMBL" id="BSYO01000027">
    <property type="protein sequence ID" value="GMH24121.1"/>
    <property type="molecule type" value="Genomic_DNA"/>
</dbReference>
<accession>A0AAD3Y213</accession>